<reference evidence="7 8" key="1">
    <citation type="submission" date="2024-05" db="EMBL/GenBank/DDBJ databases">
        <title>Sphingomonas sp. HF-S3 16S ribosomal RNA gene Genome sequencing and assembly.</title>
        <authorList>
            <person name="Lee H."/>
        </authorList>
    </citation>
    <scope>NUCLEOTIDE SEQUENCE [LARGE SCALE GENOMIC DNA]</scope>
    <source>
        <strain evidence="7 8">HF-S3</strain>
    </source>
</reference>
<organism evidence="7 8">
    <name type="scientific">Sphingomonas rustica</name>
    <dbReference type="NCBI Taxonomy" id="3103142"/>
    <lineage>
        <taxon>Bacteria</taxon>
        <taxon>Pseudomonadati</taxon>
        <taxon>Pseudomonadota</taxon>
        <taxon>Alphaproteobacteria</taxon>
        <taxon>Sphingomonadales</taxon>
        <taxon>Sphingomonadaceae</taxon>
        <taxon>Sphingomonas</taxon>
    </lineage>
</organism>
<keyword evidence="3" id="KW-0805">Transcription regulation</keyword>
<keyword evidence="2" id="KW-0963">Cytoplasm</keyword>
<evidence type="ECO:0000313" key="8">
    <source>
        <dbReference type="Proteomes" id="UP001427805"/>
    </source>
</evidence>
<comment type="subcellular location">
    <subcellularLocation>
        <location evidence="1">Cytoplasm</location>
    </subcellularLocation>
</comment>
<gene>
    <name evidence="7" type="ORF">TPR58_06635</name>
</gene>
<protein>
    <submittedName>
        <fullName evidence="7">MarR family transcriptional regulator</fullName>
    </submittedName>
</protein>
<evidence type="ECO:0000256" key="4">
    <source>
        <dbReference type="ARBA" id="ARBA00023125"/>
    </source>
</evidence>
<evidence type="ECO:0000256" key="1">
    <source>
        <dbReference type="ARBA" id="ARBA00004496"/>
    </source>
</evidence>
<proteinExistence type="predicted"/>
<dbReference type="EMBL" id="JBDIZK010000003">
    <property type="protein sequence ID" value="MEN3746835.1"/>
    <property type="molecule type" value="Genomic_DNA"/>
</dbReference>
<dbReference type="Gene3D" id="1.10.10.10">
    <property type="entry name" value="Winged helix-like DNA-binding domain superfamily/Winged helix DNA-binding domain"/>
    <property type="match status" value="1"/>
</dbReference>
<dbReference type="InterPro" id="IPR039422">
    <property type="entry name" value="MarR/SlyA-like"/>
</dbReference>
<dbReference type="InterPro" id="IPR000835">
    <property type="entry name" value="HTH_MarR-typ"/>
</dbReference>
<keyword evidence="8" id="KW-1185">Reference proteome</keyword>
<dbReference type="InterPro" id="IPR036388">
    <property type="entry name" value="WH-like_DNA-bd_sf"/>
</dbReference>
<dbReference type="SMART" id="SM00347">
    <property type="entry name" value="HTH_MARR"/>
    <property type="match status" value="1"/>
</dbReference>
<evidence type="ECO:0000256" key="3">
    <source>
        <dbReference type="ARBA" id="ARBA00023015"/>
    </source>
</evidence>
<dbReference type="PANTHER" id="PTHR33164">
    <property type="entry name" value="TRANSCRIPTIONAL REGULATOR, MARR FAMILY"/>
    <property type="match status" value="1"/>
</dbReference>
<dbReference type="RefSeq" id="WP_346245831.1">
    <property type="nucleotide sequence ID" value="NZ_JBDIZK010000003.1"/>
</dbReference>
<dbReference type="PROSITE" id="PS50995">
    <property type="entry name" value="HTH_MARR_2"/>
    <property type="match status" value="1"/>
</dbReference>
<evidence type="ECO:0000259" key="6">
    <source>
        <dbReference type="PROSITE" id="PS50995"/>
    </source>
</evidence>
<keyword evidence="5" id="KW-0804">Transcription</keyword>
<name>A0ABV0B6P4_9SPHN</name>
<dbReference type="PANTHER" id="PTHR33164:SF5">
    <property type="entry name" value="ORGANIC HYDROPEROXIDE RESISTANCE TRANSCRIPTIONAL REGULATOR"/>
    <property type="match status" value="1"/>
</dbReference>
<keyword evidence="4" id="KW-0238">DNA-binding</keyword>
<sequence length="150" mass="16483">MPAALPLDDQLCFSLYSASMAITRAYKPMLDELGITYPQYLVLHALWEQDARTIGQIAERLALESSTITPLVKRLEIASLVTRTRNPQDERQVKVRLTPAGRDMRERCGCLGEALMTRSGLGVSQLAALNEAVQDLRESLARPGISDAAA</sequence>
<accession>A0ABV0B6P4</accession>
<dbReference type="Pfam" id="PF22381">
    <property type="entry name" value="Staph_reg_Sar_Rot"/>
    <property type="match status" value="1"/>
</dbReference>
<dbReference type="SUPFAM" id="SSF46785">
    <property type="entry name" value="Winged helix' DNA-binding domain"/>
    <property type="match status" value="1"/>
</dbReference>
<feature type="domain" description="HTH marR-type" evidence="6">
    <location>
        <begin position="8"/>
        <end position="138"/>
    </location>
</feature>
<dbReference type="InterPro" id="IPR055166">
    <property type="entry name" value="Transc_reg_Sar_Rot_HTH"/>
</dbReference>
<evidence type="ECO:0000256" key="5">
    <source>
        <dbReference type="ARBA" id="ARBA00023163"/>
    </source>
</evidence>
<comment type="caution">
    <text evidence="7">The sequence shown here is derived from an EMBL/GenBank/DDBJ whole genome shotgun (WGS) entry which is preliminary data.</text>
</comment>
<evidence type="ECO:0000313" key="7">
    <source>
        <dbReference type="EMBL" id="MEN3746835.1"/>
    </source>
</evidence>
<dbReference type="Proteomes" id="UP001427805">
    <property type="component" value="Unassembled WGS sequence"/>
</dbReference>
<dbReference type="InterPro" id="IPR036390">
    <property type="entry name" value="WH_DNA-bd_sf"/>
</dbReference>
<evidence type="ECO:0000256" key="2">
    <source>
        <dbReference type="ARBA" id="ARBA00022490"/>
    </source>
</evidence>